<keyword evidence="2" id="KW-1185">Reference proteome</keyword>
<dbReference type="EMBL" id="JAATJA010000001">
    <property type="protein sequence ID" value="NJB67811.1"/>
    <property type="molecule type" value="Genomic_DNA"/>
</dbReference>
<proteinExistence type="predicted"/>
<accession>A0A846QHZ0</accession>
<evidence type="ECO:0000313" key="1">
    <source>
        <dbReference type="EMBL" id="NJB67811.1"/>
    </source>
</evidence>
<protein>
    <submittedName>
        <fullName evidence="1">Ribosomal protein L44E</fullName>
    </submittedName>
</protein>
<name>A0A846QHZ0_9BACT</name>
<dbReference type="GO" id="GO:0005840">
    <property type="term" value="C:ribosome"/>
    <property type="evidence" value="ECO:0007669"/>
    <property type="project" value="UniProtKB-KW"/>
</dbReference>
<sequence length="92" mass="10131">MGEKKYTVRTECPDCGVKATLHLTARELKALESTPGDAPLELSGRKQKALGGRAPRMELTCASCGKLHIEDISKTCADWDDYCKEVHPIQEV</sequence>
<comment type="caution">
    <text evidence="1">The sequence shown here is derived from an EMBL/GenBank/DDBJ whole genome shotgun (WGS) entry which is preliminary data.</text>
</comment>
<organism evidence="1 2">
    <name type="scientific">Desulfobaculum xiamenense</name>
    <dbReference type="NCBI Taxonomy" id="995050"/>
    <lineage>
        <taxon>Bacteria</taxon>
        <taxon>Pseudomonadati</taxon>
        <taxon>Thermodesulfobacteriota</taxon>
        <taxon>Desulfovibrionia</taxon>
        <taxon>Desulfovibrionales</taxon>
        <taxon>Desulfovibrionaceae</taxon>
        <taxon>Desulfobaculum</taxon>
    </lineage>
</organism>
<dbReference type="AlphaFoldDB" id="A0A846QHZ0"/>
<gene>
    <name evidence="1" type="ORF">GGQ74_001451</name>
</gene>
<dbReference type="RefSeq" id="WP_167940831.1">
    <property type="nucleotide sequence ID" value="NZ_JAATJA010000001.1"/>
</dbReference>
<evidence type="ECO:0000313" key="2">
    <source>
        <dbReference type="Proteomes" id="UP000580856"/>
    </source>
</evidence>
<dbReference type="Proteomes" id="UP000580856">
    <property type="component" value="Unassembled WGS sequence"/>
</dbReference>
<keyword evidence="1" id="KW-0687">Ribonucleoprotein</keyword>
<reference evidence="1 2" key="1">
    <citation type="submission" date="2020-03" db="EMBL/GenBank/DDBJ databases">
        <title>Genomic Encyclopedia of Type Strains, Phase IV (KMG-IV): sequencing the most valuable type-strain genomes for metagenomic binning, comparative biology and taxonomic classification.</title>
        <authorList>
            <person name="Goeker M."/>
        </authorList>
    </citation>
    <scope>NUCLEOTIDE SEQUENCE [LARGE SCALE GENOMIC DNA]</scope>
    <source>
        <strain evidence="1 2">DSM 24233</strain>
    </source>
</reference>
<keyword evidence="1" id="KW-0689">Ribosomal protein</keyword>